<comment type="subcellular location">
    <subcellularLocation>
        <location evidence="1">Nucleus</location>
    </subcellularLocation>
</comment>
<dbReference type="Proteomes" id="UP001497383">
    <property type="component" value="Chromosome 7"/>
</dbReference>
<sequence length="203" mass="22570">MSSFHPVNPKPFIKSLLGKQVVVRLKWNKTEYRGKFISADNYLNIQLDDTFEIIYEKSATSRETRREEMIGNIFIRCNNVLFIREWSESENEPSTTAVVEKQDVEMAEESNGTEDVVAATSESVVVAVEEEKEEGESAANGDSEVKDAIEEDDTEGTSNNANAEAEAETEEKSIEEPGESKTTGDETASIEITGKDEEGVMKD</sequence>
<feature type="region of interest" description="Disordered" evidence="10">
    <location>
        <begin position="128"/>
        <end position="203"/>
    </location>
</feature>
<evidence type="ECO:0000259" key="11">
    <source>
        <dbReference type="PROSITE" id="PS52002"/>
    </source>
</evidence>
<proteinExistence type="inferred from homology"/>
<organism evidence="12 13">
    <name type="scientific">Lodderomyces beijingensis</name>
    <dbReference type="NCBI Taxonomy" id="1775926"/>
    <lineage>
        <taxon>Eukaryota</taxon>
        <taxon>Fungi</taxon>
        <taxon>Dikarya</taxon>
        <taxon>Ascomycota</taxon>
        <taxon>Saccharomycotina</taxon>
        <taxon>Pichiomycetes</taxon>
        <taxon>Debaryomycetaceae</taxon>
        <taxon>Candida/Lodderomyces clade</taxon>
        <taxon>Lodderomyces</taxon>
    </lineage>
</organism>
<feature type="compositionally biased region" description="Basic and acidic residues" evidence="10">
    <location>
        <begin position="170"/>
        <end position="184"/>
    </location>
</feature>
<dbReference type="Pfam" id="PF01423">
    <property type="entry name" value="LSM"/>
    <property type="match status" value="1"/>
</dbReference>
<keyword evidence="7" id="KW-0539">Nucleus</keyword>
<dbReference type="RefSeq" id="XP_066832541.1">
    <property type="nucleotide sequence ID" value="XM_066975954.1"/>
</dbReference>
<dbReference type="Gene3D" id="2.30.30.100">
    <property type="match status" value="1"/>
</dbReference>
<evidence type="ECO:0000256" key="8">
    <source>
        <dbReference type="ARBA" id="ARBA00023274"/>
    </source>
</evidence>
<evidence type="ECO:0000256" key="4">
    <source>
        <dbReference type="ARBA" id="ARBA00022728"/>
    </source>
</evidence>
<dbReference type="EMBL" id="OZ022411">
    <property type="protein sequence ID" value="CAK9441735.1"/>
    <property type="molecule type" value="Genomic_DNA"/>
</dbReference>
<protein>
    <recommendedName>
        <fullName evidence="9">Sm protein F</fullName>
    </recommendedName>
</protein>
<keyword evidence="8" id="KW-0687">Ribonucleoprotein</keyword>
<keyword evidence="6" id="KW-0508">mRNA splicing</keyword>
<keyword evidence="3" id="KW-0507">mRNA processing</keyword>
<evidence type="ECO:0000313" key="12">
    <source>
        <dbReference type="EMBL" id="CAK9441735.1"/>
    </source>
</evidence>
<dbReference type="SUPFAM" id="SSF50182">
    <property type="entry name" value="Sm-like ribonucleoproteins"/>
    <property type="match status" value="1"/>
</dbReference>
<dbReference type="PANTHER" id="PTHR11021">
    <property type="entry name" value="SMALL NUCLEAR RIBONUCLEOPROTEIN F SNRNP-F"/>
    <property type="match status" value="1"/>
</dbReference>
<dbReference type="InterPro" id="IPR034100">
    <property type="entry name" value="Sm_F"/>
</dbReference>
<dbReference type="PROSITE" id="PS52002">
    <property type="entry name" value="SM"/>
    <property type="match status" value="1"/>
</dbReference>
<evidence type="ECO:0000256" key="2">
    <source>
        <dbReference type="ARBA" id="ARBA00007927"/>
    </source>
</evidence>
<comment type="similarity">
    <text evidence="2">Belongs to the snRNP Sm proteins family. SmF/LSm6 subfamily.</text>
</comment>
<dbReference type="CDD" id="cd01722">
    <property type="entry name" value="Sm_F"/>
    <property type="match status" value="1"/>
</dbReference>
<evidence type="ECO:0000313" key="13">
    <source>
        <dbReference type="Proteomes" id="UP001497383"/>
    </source>
</evidence>
<feature type="domain" description="Sm" evidence="11">
    <location>
        <begin position="8"/>
        <end position="89"/>
    </location>
</feature>
<evidence type="ECO:0000256" key="10">
    <source>
        <dbReference type="SAM" id="MobiDB-lite"/>
    </source>
</evidence>
<dbReference type="InterPro" id="IPR047575">
    <property type="entry name" value="Sm"/>
</dbReference>
<evidence type="ECO:0000256" key="1">
    <source>
        <dbReference type="ARBA" id="ARBA00004123"/>
    </source>
</evidence>
<evidence type="ECO:0000256" key="6">
    <source>
        <dbReference type="ARBA" id="ARBA00023187"/>
    </source>
</evidence>
<dbReference type="GeneID" id="92210799"/>
<keyword evidence="5" id="KW-0694">RNA-binding</keyword>
<feature type="compositionally biased region" description="Basic and acidic residues" evidence="10">
    <location>
        <begin position="193"/>
        <end position="203"/>
    </location>
</feature>
<dbReference type="InterPro" id="IPR010920">
    <property type="entry name" value="LSM_dom_sf"/>
</dbReference>
<dbReference type="SMART" id="SM00651">
    <property type="entry name" value="Sm"/>
    <property type="match status" value="1"/>
</dbReference>
<dbReference type="PANTHER" id="PTHR11021:SF0">
    <property type="entry name" value="SMALL NUCLEAR RIBONUCLEOPROTEIN F"/>
    <property type="match status" value="1"/>
</dbReference>
<name>A0ABP0ZTB2_9ASCO</name>
<evidence type="ECO:0000256" key="5">
    <source>
        <dbReference type="ARBA" id="ARBA00022884"/>
    </source>
</evidence>
<keyword evidence="4" id="KW-0747">Spliceosome</keyword>
<dbReference type="InterPro" id="IPR001163">
    <property type="entry name" value="Sm_dom_euk/arc"/>
</dbReference>
<accession>A0ABP0ZTB2</accession>
<reference evidence="12 13" key="1">
    <citation type="submission" date="2024-03" db="EMBL/GenBank/DDBJ databases">
        <authorList>
            <person name="Brejova B."/>
        </authorList>
    </citation>
    <scope>NUCLEOTIDE SEQUENCE [LARGE SCALE GENOMIC DNA]</scope>
    <source>
        <strain evidence="12 13">CBS 14171</strain>
    </source>
</reference>
<keyword evidence="13" id="KW-1185">Reference proteome</keyword>
<dbReference type="InterPro" id="IPR016487">
    <property type="entry name" value="Lsm6/sSmF"/>
</dbReference>
<evidence type="ECO:0000256" key="3">
    <source>
        <dbReference type="ARBA" id="ARBA00022664"/>
    </source>
</evidence>
<gene>
    <name evidence="12" type="ORF">LODBEIA_P56030</name>
</gene>
<evidence type="ECO:0000256" key="7">
    <source>
        <dbReference type="ARBA" id="ARBA00023242"/>
    </source>
</evidence>
<evidence type="ECO:0000256" key="9">
    <source>
        <dbReference type="ARBA" id="ARBA00030144"/>
    </source>
</evidence>